<keyword evidence="5" id="KW-0862">Zinc</keyword>
<sequence>MKKAIVFILFTMGLLSAKWFQVRVPLNQGITVHELAGFDIVELKPGYAAEIVVNQSELDVLAERGITYVVVIDDLEVYYSSRMSGSGPFGNYYTLAEAYSILDSLHEQYPDLITERMVLPNDDYDGLTIQGNYVYAVKISDNVESDEDEPEVLFTGLHHAREPICVNICVEGARMFCQEYGTDPLITHLVDNREIWIIPILNPDGYLINEAAFPAGGGMHRKNGNPAGQPNPGVDLNRNYPYKWGLDDQGSSPIPQMDNYRGTAPGSEPETQSIMNLCKEHDFVTAVNYHSHANYFMYPWGYTSAPCEDIEVFRDWGEAATRGNFYAVMAGVELYPTNGGSDDWMYGERTEKGKIYAVTIEVGDEFWEDASVPRHLEENLPLLVESAKAAGVYAEIRRLWWSDENEDGNISPGEKVNLVLDIKNTSVRDATGEVEVKLEGSDSRIDILTPSASIPSIGPRQMWKGETGVEVLVSPSALPDSAVELTMTINSAGFSFVHQVILPVGDENATEDLNFDSQTAPGWQTDGWNFTTEQSHSGKYSMTDSPYGPYPASSDATLTSPKIDLGDALIAELSFWHRFSTEETWDWAALQIKTKAYEDWNTIKHWCGSQDEWTEETFNLNSYCGSESLQIRFLLESNGENQFDGWYVDDIRLVTFDGKVTSGAIAELTDVRKHPVPVSRFSDGKLHFSGPHNSQLEVSIIDITGRQVATTSGNIPFCWDVKSDARLVPGVYFVKTSSLNFEHIQKVVLTR</sequence>
<dbReference type="InterPro" id="IPR033810">
    <property type="entry name" value="Carboxypeptidase_T"/>
</dbReference>
<evidence type="ECO:0000313" key="10">
    <source>
        <dbReference type="Proteomes" id="UP000630660"/>
    </source>
</evidence>
<name>A0A9D5K8A5_UNCW3</name>
<feature type="active site" description="Proton donor/acceptor" evidence="7">
    <location>
        <position position="361"/>
    </location>
</feature>
<dbReference type="PROSITE" id="PS52035">
    <property type="entry name" value="PEPTIDASE_M14"/>
    <property type="match status" value="1"/>
</dbReference>
<evidence type="ECO:0000256" key="3">
    <source>
        <dbReference type="ARBA" id="ARBA00022670"/>
    </source>
</evidence>
<accession>A0A9D5K8A5</accession>
<dbReference type="SUPFAM" id="SSF53187">
    <property type="entry name" value="Zn-dependent exopeptidases"/>
    <property type="match status" value="1"/>
</dbReference>
<evidence type="ECO:0000256" key="5">
    <source>
        <dbReference type="ARBA" id="ARBA00022833"/>
    </source>
</evidence>
<evidence type="ECO:0000256" key="2">
    <source>
        <dbReference type="ARBA" id="ARBA00005988"/>
    </source>
</evidence>
<comment type="caution">
    <text evidence="9">The sequence shown here is derived from an EMBL/GenBank/DDBJ whole genome shotgun (WGS) entry which is preliminary data.</text>
</comment>
<evidence type="ECO:0000256" key="7">
    <source>
        <dbReference type="PROSITE-ProRule" id="PRU01379"/>
    </source>
</evidence>
<reference evidence="9" key="1">
    <citation type="submission" date="2019-11" db="EMBL/GenBank/DDBJ databases">
        <title>Microbial mats filling the niche in hypersaline microbial mats.</title>
        <authorList>
            <person name="Wong H.L."/>
            <person name="Macleod F.I."/>
            <person name="White R.A. III"/>
            <person name="Burns B.P."/>
        </authorList>
    </citation>
    <scope>NUCLEOTIDE SEQUENCE</scope>
    <source>
        <strain evidence="9">Bin_327</strain>
    </source>
</reference>
<organism evidence="9 10">
    <name type="scientific">candidate division WOR-3 bacterium</name>
    <dbReference type="NCBI Taxonomy" id="2052148"/>
    <lineage>
        <taxon>Bacteria</taxon>
        <taxon>Bacteria division WOR-3</taxon>
    </lineage>
</organism>
<gene>
    <name evidence="9" type="ORF">GF359_02855</name>
</gene>
<dbReference type="EMBL" id="WJKJ01000089">
    <property type="protein sequence ID" value="MBD3364133.1"/>
    <property type="molecule type" value="Genomic_DNA"/>
</dbReference>
<dbReference type="Proteomes" id="UP000630660">
    <property type="component" value="Unassembled WGS sequence"/>
</dbReference>
<dbReference type="Pfam" id="PF00246">
    <property type="entry name" value="Peptidase_M14"/>
    <property type="match status" value="1"/>
</dbReference>
<evidence type="ECO:0000313" key="9">
    <source>
        <dbReference type="EMBL" id="MBD3364133.1"/>
    </source>
</evidence>
<evidence type="ECO:0000256" key="6">
    <source>
        <dbReference type="ARBA" id="ARBA00023049"/>
    </source>
</evidence>
<keyword evidence="3" id="KW-0645">Protease</keyword>
<dbReference type="CDD" id="cd03859">
    <property type="entry name" value="M14_CPT"/>
    <property type="match status" value="1"/>
</dbReference>
<keyword evidence="4" id="KW-0378">Hydrolase</keyword>
<keyword evidence="6" id="KW-0482">Metalloprotease</keyword>
<dbReference type="InterPro" id="IPR013320">
    <property type="entry name" value="ConA-like_dom_sf"/>
</dbReference>
<dbReference type="Gene3D" id="3.40.630.10">
    <property type="entry name" value="Zn peptidases"/>
    <property type="match status" value="1"/>
</dbReference>
<comment type="cofactor">
    <cofactor evidence="1">
        <name>Zn(2+)</name>
        <dbReference type="ChEBI" id="CHEBI:29105"/>
    </cofactor>
</comment>
<dbReference type="GO" id="GO:0006508">
    <property type="term" value="P:proteolysis"/>
    <property type="evidence" value="ECO:0007669"/>
    <property type="project" value="UniProtKB-KW"/>
</dbReference>
<dbReference type="InterPro" id="IPR000834">
    <property type="entry name" value="Peptidase_M14"/>
</dbReference>
<dbReference type="PANTHER" id="PTHR11705:SF143">
    <property type="entry name" value="SLL0236 PROTEIN"/>
    <property type="match status" value="1"/>
</dbReference>
<dbReference type="SUPFAM" id="SSF49899">
    <property type="entry name" value="Concanavalin A-like lectins/glucanases"/>
    <property type="match status" value="1"/>
</dbReference>
<dbReference type="Gene3D" id="2.60.120.260">
    <property type="entry name" value="Galactose-binding domain-like"/>
    <property type="match status" value="1"/>
</dbReference>
<evidence type="ECO:0000256" key="4">
    <source>
        <dbReference type="ARBA" id="ARBA00022801"/>
    </source>
</evidence>
<dbReference type="GO" id="GO:0004181">
    <property type="term" value="F:metallocarboxypeptidase activity"/>
    <property type="evidence" value="ECO:0007669"/>
    <property type="project" value="InterPro"/>
</dbReference>
<protein>
    <recommendedName>
        <fullName evidence="8">Peptidase M14 domain-containing protein</fullName>
    </recommendedName>
</protein>
<feature type="domain" description="Peptidase M14" evidence="8">
    <location>
        <begin position="91"/>
        <end position="390"/>
    </location>
</feature>
<dbReference type="AlphaFoldDB" id="A0A9D5K8A5"/>
<proteinExistence type="inferred from homology"/>
<evidence type="ECO:0000259" key="8">
    <source>
        <dbReference type="PROSITE" id="PS52035"/>
    </source>
</evidence>
<dbReference type="GO" id="GO:0005615">
    <property type="term" value="C:extracellular space"/>
    <property type="evidence" value="ECO:0007669"/>
    <property type="project" value="TreeGrafter"/>
</dbReference>
<dbReference type="SMART" id="SM00631">
    <property type="entry name" value="Zn_pept"/>
    <property type="match status" value="1"/>
</dbReference>
<evidence type="ECO:0000256" key="1">
    <source>
        <dbReference type="ARBA" id="ARBA00001947"/>
    </source>
</evidence>
<dbReference type="GO" id="GO:0008270">
    <property type="term" value="F:zinc ion binding"/>
    <property type="evidence" value="ECO:0007669"/>
    <property type="project" value="InterPro"/>
</dbReference>
<comment type="similarity">
    <text evidence="2 7">Belongs to the peptidase M14 family.</text>
</comment>
<dbReference type="PANTHER" id="PTHR11705">
    <property type="entry name" value="PROTEASE FAMILY M14 CARBOXYPEPTIDASE A,B"/>
    <property type="match status" value="1"/>
</dbReference>
<dbReference type="PRINTS" id="PR00765">
    <property type="entry name" value="CRBOXYPTASEA"/>
</dbReference>